<keyword evidence="10" id="KW-0401">Integrin</keyword>
<keyword evidence="9" id="KW-1185">Reference proteome</keyword>
<dbReference type="GO" id="GO:0044218">
    <property type="term" value="C:other organism cell membrane"/>
    <property type="evidence" value="ECO:0007669"/>
    <property type="project" value="UniProtKB-KW"/>
</dbReference>
<dbReference type="InterPro" id="IPR036770">
    <property type="entry name" value="Ankyrin_rpt-contain_sf"/>
</dbReference>
<dbReference type="GO" id="GO:0007160">
    <property type="term" value="P:cell-matrix adhesion"/>
    <property type="evidence" value="ECO:0007669"/>
    <property type="project" value="TreeGrafter"/>
</dbReference>
<dbReference type="PIRSF" id="PIRSF000654">
    <property type="entry name" value="Integrin-linked_kinase"/>
    <property type="match status" value="1"/>
</dbReference>
<dbReference type="Pfam" id="PF12796">
    <property type="entry name" value="Ank_2"/>
    <property type="match status" value="1"/>
</dbReference>
<keyword evidence="4" id="KW-1052">Target cell membrane</keyword>
<dbReference type="Proteomes" id="UP000694867">
    <property type="component" value="Unplaced"/>
</dbReference>
<dbReference type="InterPro" id="IPR000719">
    <property type="entry name" value="Prot_kinase_dom"/>
</dbReference>
<dbReference type="GO" id="GO:0005524">
    <property type="term" value="F:ATP binding"/>
    <property type="evidence" value="ECO:0007669"/>
    <property type="project" value="InterPro"/>
</dbReference>
<feature type="repeat" description="ANK" evidence="7">
    <location>
        <begin position="33"/>
        <end position="65"/>
    </location>
</feature>
<evidence type="ECO:0000256" key="7">
    <source>
        <dbReference type="PROSITE-ProRule" id="PRU00023"/>
    </source>
</evidence>
<dbReference type="GO" id="GO:0004674">
    <property type="term" value="F:protein serine/threonine kinase activity"/>
    <property type="evidence" value="ECO:0007669"/>
    <property type="project" value="TreeGrafter"/>
</dbReference>
<evidence type="ECO:0000256" key="2">
    <source>
        <dbReference type="ARBA" id="ARBA00005843"/>
    </source>
</evidence>
<feature type="repeat" description="ANK" evidence="7">
    <location>
        <begin position="66"/>
        <end position="98"/>
    </location>
</feature>
<keyword evidence="10" id="KW-0808">Transferase</keyword>
<keyword evidence="7" id="KW-0040">ANK repeat</keyword>
<comment type="similarity">
    <text evidence="2">Belongs to the protein kinase superfamily. TKL Ser/Thr protein kinase family.</text>
</comment>
<keyword evidence="5" id="KW-0638">Presynaptic neurotoxin</keyword>
<protein>
    <submittedName>
        <fullName evidence="10">Integrin-linked protein kinase homolog pat-4</fullName>
    </submittedName>
</protein>
<gene>
    <name evidence="10" type="primary">LOC100903832</name>
</gene>
<dbReference type="RefSeq" id="XP_003741672.1">
    <property type="nucleotide sequence ID" value="XM_003741624.2"/>
</dbReference>
<dbReference type="InterPro" id="IPR002110">
    <property type="entry name" value="Ankyrin_rpt"/>
</dbReference>
<name>A0AAJ6QRQ9_9ACAR</name>
<evidence type="ECO:0000256" key="5">
    <source>
        <dbReference type="ARBA" id="ARBA00023028"/>
    </source>
</evidence>
<dbReference type="Gene3D" id="3.30.200.20">
    <property type="entry name" value="Phosphorylase Kinase, domain 1"/>
    <property type="match status" value="1"/>
</dbReference>
<dbReference type="Gene3D" id="1.25.40.20">
    <property type="entry name" value="Ankyrin repeat-containing domain"/>
    <property type="match status" value="1"/>
</dbReference>
<dbReference type="GeneID" id="100903832"/>
<dbReference type="Pfam" id="PF07714">
    <property type="entry name" value="PK_Tyr_Ser-Thr"/>
    <property type="match status" value="1"/>
</dbReference>
<dbReference type="InterPro" id="IPR011009">
    <property type="entry name" value="Kinase-like_dom_sf"/>
</dbReference>
<evidence type="ECO:0000256" key="1">
    <source>
        <dbReference type="ARBA" id="ARBA00004175"/>
    </source>
</evidence>
<evidence type="ECO:0000259" key="8">
    <source>
        <dbReference type="PROSITE" id="PS50011"/>
    </source>
</evidence>
<evidence type="ECO:0000256" key="3">
    <source>
        <dbReference type="ARBA" id="ARBA00022483"/>
    </source>
</evidence>
<dbReference type="GO" id="GO:0006887">
    <property type="term" value="P:exocytosis"/>
    <property type="evidence" value="ECO:0007669"/>
    <property type="project" value="UniProtKB-KW"/>
</dbReference>
<dbReference type="GO" id="GO:0007229">
    <property type="term" value="P:integrin-mediated signaling pathway"/>
    <property type="evidence" value="ECO:0007669"/>
    <property type="project" value="UniProtKB-KW"/>
</dbReference>
<dbReference type="FunFam" id="3.30.200.20:FF:000245">
    <property type="entry name" value="Integrin-linked protein kinase"/>
    <property type="match status" value="1"/>
</dbReference>
<dbReference type="PROSITE" id="PS50297">
    <property type="entry name" value="ANK_REP_REGION"/>
    <property type="match status" value="3"/>
</dbReference>
<dbReference type="GO" id="GO:0001725">
    <property type="term" value="C:stress fiber"/>
    <property type="evidence" value="ECO:0007669"/>
    <property type="project" value="TreeGrafter"/>
</dbReference>
<keyword evidence="5" id="KW-0528">Neurotoxin</keyword>
<dbReference type="SUPFAM" id="SSF48403">
    <property type="entry name" value="Ankyrin repeat"/>
    <property type="match status" value="1"/>
</dbReference>
<dbReference type="PROSITE" id="PS50011">
    <property type="entry name" value="PROTEIN_KINASE_DOM"/>
    <property type="match status" value="1"/>
</dbReference>
<dbReference type="CTD" id="3611"/>
<dbReference type="SUPFAM" id="SSF56112">
    <property type="entry name" value="Protein kinase-like (PK-like)"/>
    <property type="match status" value="1"/>
</dbReference>
<dbReference type="InterPro" id="IPR001245">
    <property type="entry name" value="Ser-Thr/Tyr_kinase_cat_dom"/>
</dbReference>
<dbReference type="GO" id="GO:0044231">
    <property type="term" value="C:host cell presynaptic membrane"/>
    <property type="evidence" value="ECO:0007669"/>
    <property type="project" value="UniProtKB-KW"/>
</dbReference>
<feature type="domain" description="Protein kinase" evidence="8">
    <location>
        <begin position="192"/>
        <end position="449"/>
    </location>
</feature>
<evidence type="ECO:0000256" key="6">
    <source>
        <dbReference type="ARBA" id="ARBA00023298"/>
    </source>
</evidence>
<dbReference type="PROSITE" id="PS50088">
    <property type="entry name" value="ANK_REPEAT"/>
    <property type="match status" value="3"/>
</dbReference>
<comment type="subcellular location">
    <subcellularLocation>
        <location evidence="1">Target cell membrane</location>
    </subcellularLocation>
</comment>
<proteinExistence type="inferred from homology"/>
<keyword evidence="5" id="KW-0800">Toxin</keyword>
<organism evidence="9 10">
    <name type="scientific">Galendromus occidentalis</name>
    <name type="common">western predatory mite</name>
    <dbReference type="NCBI Taxonomy" id="34638"/>
    <lineage>
        <taxon>Eukaryota</taxon>
        <taxon>Metazoa</taxon>
        <taxon>Ecdysozoa</taxon>
        <taxon>Arthropoda</taxon>
        <taxon>Chelicerata</taxon>
        <taxon>Arachnida</taxon>
        <taxon>Acari</taxon>
        <taxon>Parasitiformes</taxon>
        <taxon>Mesostigmata</taxon>
        <taxon>Gamasina</taxon>
        <taxon>Phytoseioidea</taxon>
        <taxon>Phytoseiidae</taxon>
        <taxon>Typhlodrominae</taxon>
        <taxon>Galendromus</taxon>
    </lineage>
</organism>
<dbReference type="Gene3D" id="1.10.510.10">
    <property type="entry name" value="Transferase(Phosphotransferase) domain 1"/>
    <property type="match status" value="1"/>
</dbReference>
<accession>A0AAJ6QRQ9</accession>
<dbReference type="AlphaFoldDB" id="A0AAJ6QRQ9"/>
<dbReference type="FunFam" id="1.25.40.20:FF:000050">
    <property type="entry name" value="integrin-linked protein kinase"/>
    <property type="match status" value="1"/>
</dbReference>
<dbReference type="SMART" id="SM00248">
    <property type="entry name" value="ANK"/>
    <property type="match status" value="3"/>
</dbReference>
<keyword evidence="10" id="KW-0418">Kinase</keyword>
<dbReference type="PRINTS" id="PR01415">
    <property type="entry name" value="ANKYRIN"/>
</dbReference>
<sequence>MEDIFHWCREGNAFQVRVWLEDTEHDMNQGDDHGFTALHWAAKEGHVNIVDLLINRGCRVNAFNLGDDTALHLAAAHGHREAVLVLLNNKADVNAINEHGNTPLHYACFWGYGQIAEDLINAGAHAAIANKYGETPLDKSKGLVAEKLRDLATEKGQDLSPIAYKDFSWSGTKTRARDATLSRHRHIQLEQLKFLQKIAVSHTGETWKGNFQGNEVICKMLKVGNVTRRIESDFNDQYPRLRIFSHPNILPVIGCVSQPPHLIVVQQYLKYGSLYDVLHGNHRENVVVDNAQALRFALDIARGMAFLHTLEPMIPNLCLSTKHVMVDELLSAYVSMADARFTFEQPEKCFEPASYSPEILQKKQSDINWKAADMWSFAIVLWELATREIPFSNLPPMIMGMKIATENLRVPIPPGISPHMARLIRICMNEDPGKRPTFEQIIPILEKMVAK</sequence>
<reference evidence="10" key="1">
    <citation type="submission" date="2025-08" db="UniProtKB">
        <authorList>
            <consortium name="RefSeq"/>
        </authorList>
    </citation>
    <scope>IDENTIFICATION</scope>
</reference>
<feature type="repeat" description="ANK" evidence="7">
    <location>
        <begin position="99"/>
        <end position="131"/>
    </location>
</feature>
<keyword evidence="3" id="KW-0268">Exocytosis</keyword>
<dbReference type="InterPro" id="IPR051681">
    <property type="entry name" value="Ser/Thr_Kinases-Pseudokinases"/>
</dbReference>
<dbReference type="PANTHER" id="PTHR44329">
    <property type="entry name" value="SERINE/THREONINE-PROTEIN KINASE TNNI3K-RELATED"/>
    <property type="match status" value="1"/>
</dbReference>
<dbReference type="PANTHER" id="PTHR44329:SF57">
    <property type="entry name" value="INTEGRIN-LINKED PROTEIN KINASE"/>
    <property type="match status" value="1"/>
</dbReference>
<dbReference type="KEGG" id="goe:100903832"/>
<evidence type="ECO:0000313" key="10">
    <source>
        <dbReference type="RefSeq" id="XP_003741672.1"/>
    </source>
</evidence>
<dbReference type="Pfam" id="PF00023">
    <property type="entry name" value="Ank"/>
    <property type="match status" value="1"/>
</dbReference>
<evidence type="ECO:0000313" key="9">
    <source>
        <dbReference type="Proteomes" id="UP000694867"/>
    </source>
</evidence>
<dbReference type="GO" id="GO:0034446">
    <property type="term" value="P:substrate adhesion-dependent cell spreading"/>
    <property type="evidence" value="ECO:0007669"/>
    <property type="project" value="TreeGrafter"/>
</dbReference>
<dbReference type="GO" id="GO:0005925">
    <property type="term" value="C:focal adhesion"/>
    <property type="evidence" value="ECO:0007669"/>
    <property type="project" value="TreeGrafter"/>
</dbReference>
<evidence type="ECO:0000256" key="4">
    <source>
        <dbReference type="ARBA" id="ARBA00022537"/>
    </source>
</evidence>
<keyword evidence="6" id="KW-0472">Membrane</keyword>
<keyword evidence="6" id="KW-1053">Target membrane</keyword>